<gene>
    <name evidence="7" type="ORF">JKP88DRAFT_335895</name>
</gene>
<feature type="compositionally biased region" description="Basic and acidic residues" evidence="5">
    <location>
        <begin position="71"/>
        <end position="80"/>
    </location>
</feature>
<keyword evidence="1 4" id="KW-0479">Metal-binding</keyword>
<dbReference type="Pfam" id="PF02176">
    <property type="entry name" value="zf-TRAF"/>
    <property type="match status" value="1"/>
</dbReference>
<name>A0A835YKF8_9STRA</name>
<protein>
    <recommendedName>
        <fullName evidence="6">TRAF-type domain-containing protein</fullName>
    </recommendedName>
</protein>
<reference evidence="7" key="1">
    <citation type="submission" date="2021-02" db="EMBL/GenBank/DDBJ databases">
        <title>First Annotated Genome of the Yellow-green Alga Tribonema minus.</title>
        <authorList>
            <person name="Mahan K.M."/>
        </authorList>
    </citation>
    <scope>NUCLEOTIDE SEQUENCE</scope>
    <source>
        <strain evidence="7">UTEX B ZZ1240</strain>
    </source>
</reference>
<sequence>MTVDAAAEQAPTPRDKQQQQLTVWRQGKVSSHVQQLWSAARIPLLLSGLTRHRADPEDNLHAASPPAHAYSSERGDDKRRLGPVRQTSYTLGKTSRARAKPLHEWAGPKPGAAAGQATGQGNLLNSSSGVSAVTAVTTHTTATASAASTHLPVALPSPFSGDKDLARLCVPLPRLADNAANSGAATFGHAPGSPLRSLAYPSGVVMLFPPPPEQPSQGRIATGSWAAPDQAEPQVNDTLERSDDIMADITPDAEEVCERCGSGIPAPLMRAHVRSSCRLLPCDACAALLLPRDHARHSHTDCSRRPVPCARCGARINAQQYAQHSAQECPARPVRCAACNEFVTARDLSAHAATRCAQRAVPCPLGCGAAVRAAAAAAEHCCGAAPPWRCACGAAVTLSARAAHLASCEAFLDAWEGALERLRRGRSRAALARAVVRLARGVGCGAAAAAAALAEAEGDAGAAHVRLEGAGYRAEIEAVAGMVNVGRLLKGLRRKGGRAAVWQVEGDDDDAISDPEEAPLVEGRAQQGGVEGEHGTAQQGLGGQRSTAGCDIVHHQTGDEEHASRQAVGEDEPQ</sequence>
<feature type="region of interest" description="Disordered" evidence="5">
    <location>
        <begin position="521"/>
        <end position="574"/>
    </location>
</feature>
<feature type="compositionally biased region" description="Basic and acidic residues" evidence="5">
    <location>
        <begin position="552"/>
        <end position="564"/>
    </location>
</feature>
<dbReference type="EMBL" id="JAFCMP010000538">
    <property type="protein sequence ID" value="KAG5176271.1"/>
    <property type="molecule type" value="Genomic_DNA"/>
</dbReference>
<dbReference type="Proteomes" id="UP000664859">
    <property type="component" value="Unassembled WGS sequence"/>
</dbReference>
<comment type="caution">
    <text evidence="7">The sequence shown here is derived from an EMBL/GenBank/DDBJ whole genome shotgun (WGS) entry which is preliminary data.</text>
</comment>
<keyword evidence="8" id="KW-1185">Reference proteome</keyword>
<keyword evidence="3 4" id="KW-0862">Zinc</keyword>
<dbReference type="AlphaFoldDB" id="A0A835YKF8"/>
<organism evidence="7 8">
    <name type="scientific">Tribonema minus</name>
    <dbReference type="NCBI Taxonomy" id="303371"/>
    <lineage>
        <taxon>Eukaryota</taxon>
        <taxon>Sar</taxon>
        <taxon>Stramenopiles</taxon>
        <taxon>Ochrophyta</taxon>
        <taxon>PX clade</taxon>
        <taxon>Xanthophyceae</taxon>
        <taxon>Tribonematales</taxon>
        <taxon>Tribonemataceae</taxon>
        <taxon>Tribonema</taxon>
    </lineage>
</organism>
<evidence type="ECO:0000313" key="7">
    <source>
        <dbReference type="EMBL" id="KAG5176271.1"/>
    </source>
</evidence>
<dbReference type="InterPro" id="IPR001293">
    <property type="entry name" value="Znf_TRAF"/>
</dbReference>
<feature type="compositionally biased region" description="Polar residues" evidence="5">
    <location>
        <begin position="536"/>
        <end position="547"/>
    </location>
</feature>
<evidence type="ECO:0000256" key="2">
    <source>
        <dbReference type="ARBA" id="ARBA00022771"/>
    </source>
</evidence>
<feature type="compositionally biased region" description="Low complexity" evidence="5">
    <location>
        <begin position="61"/>
        <end position="70"/>
    </location>
</feature>
<accession>A0A835YKF8</accession>
<evidence type="ECO:0000259" key="6">
    <source>
        <dbReference type="PROSITE" id="PS50145"/>
    </source>
</evidence>
<evidence type="ECO:0000256" key="4">
    <source>
        <dbReference type="PROSITE-ProRule" id="PRU00207"/>
    </source>
</evidence>
<feature type="region of interest" description="Disordered" evidence="5">
    <location>
        <begin position="56"/>
        <end position="98"/>
    </location>
</feature>
<evidence type="ECO:0000313" key="8">
    <source>
        <dbReference type="Proteomes" id="UP000664859"/>
    </source>
</evidence>
<dbReference type="InterPro" id="IPR013083">
    <property type="entry name" value="Znf_RING/FYVE/PHD"/>
</dbReference>
<feature type="region of interest" description="Disordered" evidence="5">
    <location>
        <begin position="210"/>
        <end position="235"/>
    </location>
</feature>
<keyword evidence="2 4" id="KW-0863">Zinc-finger</keyword>
<feature type="region of interest" description="Disordered" evidence="5">
    <location>
        <begin position="1"/>
        <end position="23"/>
    </location>
</feature>
<feature type="domain" description="TRAF-type" evidence="6">
    <location>
        <begin position="324"/>
        <end position="367"/>
    </location>
</feature>
<evidence type="ECO:0000256" key="5">
    <source>
        <dbReference type="SAM" id="MobiDB-lite"/>
    </source>
</evidence>
<dbReference type="PROSITE" id="PS50145">
    <property type="entry name" value="ZF_TRAF"/>
    <property type="match status" value="1"/>
</dbReference>
<proteinExistence type="predicted"/>
<evidence type="ECO:0000256" key="3">
    <source>
        <dbReference type="ARBA" id="ARBA00022833"/>
    </source>
</evidence>
<dbReference type="Gene3D" id="3.30.40.10">
    <property type="entry name" value="Zinc/RING finger domain, C3HC4 (zinc finger)"/>
    <property type="match status" value="2"/>
</dbReference>
<feature type="zinc finger region" description="TRAF-type" evidence="4">
    <location>
        <begin position="324"/>
        <end position="367"/>
    </location>
</feature>
<evidence type="ECO:0000256" key="1">
    <source>
        <dbReference type="ARBA" id="ARBA00022723"/>
    </source>
</evidence>
<dbReference type="GO" id="GO:0008270">
    <property type="term" value="F:zinc ion binding"/>
    <property type="evidence" value="ECO:0007669"/>
    <property type="project" value="UniProtKB-KW"/>
</dbReference>